<reference evidence="11" key="1">
    <citation type="journal article" date="2014" name="Proc. Natl. Acad. Sci. U.S.A.">
        <title>Extensive sampling of basidiomycete genomes demonstrates inadequacy of the white-rot/brown-rot paradigm for wood decay fungi.</title>
        <authorList>
            <person name="Riley R."/>
            <person name="Salamov A.A."/>
            <person name="Brown D.W."/>
            <person name="Nagy L.G."/>
            <person name="Floudas D."/>
            <person name="Held B.W."/>
            <person name="Levasseur A."/>
            <person name="Lombard V."/>
            <person name="Morin E."/>
            <person name="Otillar R."/>
            <person name="Lindquist E.A."/>
            <person name="Sun H."/>
            <person name="LaButti K.M."/>
            <person name="Schmutz J."/>
            <person name="Jabbour D."/>
            <person name="Luo H."/>
            <person name="Baker S.E."/>
            <person name="Pisabarro A.G."/>
            <person name="Walton J.D."/>
            <person name="Blanchette R.A."/>
            <person name="Henrissat B."/>
            <person name="Martin F."/>
            <person name="Cullen D."/>
            <person name="Hibbett D.S."/>
            <person name="Grigoriev I.V."/>
        </authorList>
    </citation>
    <scope>NUCLEOTIDE SEQUENCE [LARGE SCALE GENOMIC DNA]</scope>
    <source>
        <strain evidence="11">PC15</strain>
    </source>
</reference>
<evidence type="ECO:0000256" key="1">
    <source>
        <dbReference type="ARBA" id="ARBA00004123"/>
    </source>
</evidence>
<dbReference type="VEuPathDB" id="FungiDB:PLEOSDRAFT_1112913"/>
<evidence type="ECO:0000256" key="8">
    <source>
        <dbReference type="SAM" id="MobiDB-lite"/>
    </source>
</evidence>
<feature type="region of interest" description="Disordered" evidence="8">
    <location>
        <begin position="46"/>
        <end position="80"/>
    </location>
</feature>
<dbReference type="Pfam" id="PF00170">
    <property type="entry name" value="bZIP_1"/>
    <property type="match status" value="1"/>
</dbReference>
<dbReference type="Gene3D" id="1.20.5.170">
    <property type="match status" value="1"/>
</dbReference>
<dbReference type="InterPro" id="IPR046347">
    <property type="entry name" value="bZIP_sf"/>
</dbReference>
<keyword evidence="5" id="KW-0804">Transcription</keyword>
<sequence>MSHLLSQRNHHHHDSSLLSPISPLDTNPWHNQLYSPVNDYGNYFAASTPSSSSSSSSPTDSMFKMRLSPESSSASDSEQPQLCLPTHKLFDFTTGVVQEHHQFPPPAQPKLSTVAIASMIPSKRCSESPPPAAKKRTIGERINSKDFVPPDVTGLSKREARLVKNRAAAFLSRQRKREEFEAMEIRVAELEQENARLQAIAQNGGTSAQAVQAPPAPSKALTSEVERLRAQLAAAEARERELNAELALRKEQPSVKVEAFEAQYPLSDSDRSSSNTPVNASSKSNASLGLMVLLCALPSLLSMPAQSTNVPSTFSLPTALSSSASSFDFNPFLPNDFDWTSASSDPSQIPTPKPSFTLPKRLEFADIDAEALRALGDLDISFDTTPSENGKIRVRILPSTSATSSRAASPASSSSSSSHSMKLDDQIMSFGWADDSASAAGGAAVSASGFNDFTSVADFGLASQDDPFLGIGGISDYLSSTSSMSMGYASATSGTQSPTSSVSSELPANEGTSKRRVRIALKSLPKEGGEGGEWEVQVC</sequence>
<dbReference type="Proteomes" id="UP000027073">
    <property type="component" value="Unassembled WGS sequence"/>
</dbReference>
<feature type="coiled-coil region" evidence="7">
    <location>
        <begin position="173"/>
        <end position="252"/>
    </location>
</feature>
<accession>A0A067NX75</accession>
<feature type="region of interest" description="Disordered" evidence="8">
    <location>
        <begin position="488"/>
        <end position="517"/>
    </location>
</feature>
<dbReference type="OrthoDB" id="674948at2759"/>
<feature type="compositionally biased region" description="Low complexity" evidence="8">
    <location>
        <begin position="68"/>
        <end position="80"/>
    </location>
</feature>
<dbReference type="HOGENOM" id="CLU_016968_0_0_1"/>
<keyword evidence="6" id="KW-0539">Nucleus</keyword>
<dbReference type="GO" id="GO:0003677">
    <property type="term" value="F:DNA binding"/>
    <property type="evidence" value="ECO:0007669"/>
    <property type="project" value="UniProtKB-KW"/>
</dbReference>
<proteinExistence type="inferred from homology"/>
<feature type="compositionally biased region" description="Low complexity" evidence="8">
    <location>
        <begin position="488"/>
        <end position="504"/>
    </location>
</feature>
<dbReference type="GO" id="GO:0003700">
    <property type="term" value="F:DNA-binding transcription factor activity"/>
    <property type="evidence" value="ECO:0007669"/>
    <property type="project" value="InterPro"/>
</dbReference>
<organism evidence="10 11">
    <name type="scientific">Pleurotus ostreatus (strain PC15)</name>
    <name type="common">Oyster mushroom</name>
    <dbReference type="NCBI Taxonomy" id="1137138"/>
    <lineage>
        <taxon>Eukaryota</taxon>
        <taxon>Fungi</taxon>
        <taxon>Dikarya</taxon>
        <taxon>Basidiomycota</taxon>
        <taxon>Agaricomycotina</taxon>
        <taxon>Agaricomycetes</taxon>
        <taxon>Agaricomycetidae</taxon>
        <taxon>Agaricales</taxon>
        <taxon>Pleurotineae</taxon>
        <taxon>Pleurotaceae</taxon>
        <taxon>Pleurotus</taxon>
    </lineage>
</organism>
<dbReference type="InterPro" id="IPR004827">
    <property type="entry name" value="bZIP"/>
</dbReference>
<feature type="region of interest" description="Disordered" evidence="8">
    <location>
        <begin position="1"/>
        <end position="20"/>
    </location>
</feature>
<evidence type="ECO:0000256" key="4">
    <source>
        <dbReference type="ARBA" id="ARBA00023125"/>
    </source>
</evidence>
<evidence type="ECO:0000256" key="2">
    <source>
        <dbReference type="ARBA" id="ARBA00007163"/>
    </source>
</evidence>
<evidence type="ECO:0000259" key="9">
    <source>
        <dbReference type="PROSITE" id="PS50217"/>
    </source>
</evidence>
<evidence type="ECO:0000313" key="10">
    <source>
        <dbReference type="EMBL" id="KDQ28216.1"/>
    </source>
</evidence>
<evidence type="ECO:0000313" key="11">
    <source>
        <dbReference type="Proteomes" id="UP000027073"/>
    </source>
</evidence>
<comment type="similarity">
    <text evidence="2">Belongs to the bZIP family.</text>
</comment>
<dbReference type="GO" id="GO:0005634">
    <property type="term" value="C:nucleus"/>
    <property type="evidence" value="ECO:0007669"/>
    <property type="project" value="UniProtKB-SubCell"/>
</dbReference>
<dbReference type="SMART" id="SM00338">
    <property type="entry name" value="BRLZ"/>
    <property type="match status" value="1"/>
</dbReference>
<name>A0A067NX75_PLEO1</name>
<dbReference type="AlphaFoldDB" id="A0A067NX75"/>
<feature type="domain" description="BZIP" evidence="9">
    <location>
        <begin position="155"/>
        <end position="198"/>
    </location>
</feature>
<gene>
    <name evidence="10" type="ORF">PLEOSDRAFT_1112913</name>
</gene>
<dbReference type="SUPFAM" id="SSF57959">
    <property type="entry name" value="Leucine zipper domain"/>
    <property type="match status" value="1"/>
</dbReference>
<dbReference type="InParanoid" id="A0A067NX75"/>
<evidence type="ECO:0000256" key="6">
    <source>
        <dbReference type="ARBA" id="ARBA00023242"/>
    </source>
</evidence>
<dbReference type="CDD" id="cd14812">
    <property type="entry name" value="bZIP_u3"/>
    <property type="match status" value="1"/>
</dbReference>
<dbReference type="STRING" id="1137138.A0A067NX75"/>
<dbReference type="PANTHER" id="PTHR47416:SF8">
    <property type="entry name" value="BASIC-LEUCINE ZIPPER TRANSCRIPTION FACTOR E-RELATED"/>
    <property type="match status" value="1"/>
</dbReference>
<feature type="compositionally biased region" description="Low complexity" evidence="8">
    <location>
        <begin position="47"/>
        <end position="61"/>
    </location>
</feature>
<comment type="subcellular location">
    <subcellularLocation>
        <location evidence="1">Nucleus</location>
    </subcellularLocation>
</comment>
<evidence type="ECO:0000256" key="5">
    <source>
        <dbReference type="ARBA" id="ARBA00023163"/>
    </source>
</evidence>
<keyword evidence="7" id="KW-0175">Coiled coil</keyword>
<protein>
    <recommendedName>
        <fullName evidence="9">BZIP domain-containing protein</fullName>
    </recommendedName>
</protein>
<dbReference type="PANTHER" id="PTHR47416">
    <property type="entry name" value="BASIC-LEUCINE ZIPPER TRANSCRIPTION FACTOR F-RELATED"/>
    <property type="match status" value="1"/>
</dbReference>
<dbReference type="PROSITE" id="PS50217">
    <property type="entry name" value="BZIP"/>
    <property type="match status" value="1"/>
</dbReference>
<keyword evidence="3" id="KW-0805">Transcription regulation</keyword>
<dbReference type="EMBL" id="KL198008">
    <property type="protein sequence ID" value="KDQ28216.1"/>
    <property type="molecule type" value="Genomic_DNA"/>
</dbReference>
<evidence type="ECO:0000256" key="3">
    <source>
        <dbReference type="ARBA" id="ARBA00023015"/>
    </source>
</evidence>
<evidence type="ECO:0000256" key="7">
    <source>
        <dbReference type="SAM" id="Coils"/>
    </source>
</evidence>
<keyword evidence="4" id="KW-0238">DNA-binding</keyword>